<keyword evidence="3" id="KW-0812">Transmembrane</keyword>
<dbReference type="EMBL" id="JAZAQF010000082">
    <property type="protein sequence ID" value="MFG3818812.1"/>
    <property type="molecule type" value="Genomic_DNA"/>
</dbReference>
<comment type="caution">
    <text evidence="4">The sequence shown here is derived from an EMBL/GenBank/DDBJ whole genome shotgun (WGS) entry which is preliminary data.</text>
</comment>
<feature type="coiled-coil region" evidence="1">
    <location>
        <begin position="51"/>
        <end position="95"/>
    </location>
</feature>
<keyword evidence="3" id="KW-0472">Membrane</keyword>
<evidence type="ECO:0000256" key="3">
    <source>
        <dbReference type="SAM" id="Phobius"/>
    </source>
</evidence>
<evidence type="ECO:0000313" key="5">
    <source>
        <dbReference type="Proteomes" id="UP001604335"/>
    </source>
</evidence>
<accession>A0ABW7CCE1</accession>
<dbReference type="RefSeq" id="WP_393014369.1">
    <property type="nucleotide sequence ID" value="NZ_JAZAQF010000082.1"/>
</dbReference>
<gene>
    <name evidence="4" type="ORF">VPK24_14285</name>
</gene>
<dbReference type="Proteomes" id="UP001604335">
    <property type="component" value="Unassembled WGS sequence"/>
</dbReference>
<organism evidence="4 5">
    <name type="scientific">Limnothrix redekei LRLZ20PSL1</name>
    <dbReference type="NCBI Taxonomy" id="3112953"/>
    <lineage>
        <taxon>Bacteria</taxon>
        <taxon>Bacillati</taxon>
        <taxon>Cyanobacteriota</taxon>
        <taxon>Cyanophyceae</taxon>
        <taxon>Pseudanabaenales</taxon>
        <taxon>Pseudanabaenaceae</taxon>
        <taxon>Limnothrix</taxon>
    </lineage>
</organism>
<name>A0ABW7CCE1_9CYAN</name>
<reference evidence="5" key="1">
    <citation type="journal article" date="2024" name="Algal Res.">
        <title>Biochemical, toxicological and genomic investigation of a high-biomass producing Limnothrix strain isolated from Italian shallow drinking water reservoir.</title>
        <authorList>
            <person name="Simonazzi M."/>
            <person name="Shishido T.K."/>
            <person name="Delbaje E."/>
            <person name="Wahlsten M."/>
            <person name="Fewer D.P."/>
            <person name="Sivonen K."/>
            <person name="Pezzolesi L."/>
            <person name="Pistocchi R."/>
        </authorList>
    </citation>
    <scope>NUCLEOTIDE SEQUENCE [LARGE SCALE GENOMIC DNA]</scope>
    <source>
        <strain evidence="5">LRLZ20PSL1</strain>
    </source>
</reference>
<evidence type="ECO:0000256" key="2">
    <source>
        <dbReference type="SAM" id="MobiDB-lite"/>
    </source>
</evidence>
<feature type="region of interest" description="Disordered" evidence="2">
    <location>
        <begin position="236"/>
        <end position="258"/>
    </location>
</feature>
<feature type="compositionally biased region" description="Basic and acidic residues" evidence="2">
    <location>
        <begin position="242"/>
        <end position="258"/>
    </location>
</feature>
<protein>
    <recommendedName>
        <fullName evidence="6">Pilus assembly protein PilO</fullName>
    </recommendedName>
</protein>
<evidence type="ECO:0000313" key="4">
    <source>
        <dbReference type="EMBL" id="MFG3818812.1"/>
    </source>
</evidence>
<evidence type="ECO:0000256" key="1">
    <source>
        <dbReference type="SAM" id="Coils"/>
    </source>
</evidence>
<keyword evidence="3" id="KW-1133">Transmembrane helix</keyword>
<evidence type="ECO:0008006" key="6">
    <source>
        <dbReference type="Google" id="ProtNLM"/>
    </source>
</evidence>
<keyword evidence="1" id="KW-0175">Coiled coil</keyword>
<sequence length="258" mass="28334">MAFSAQQAVTEPSDPVVFGITFTPTILGGVVAAVGVIGGVALLIQVVMPQYEEYKKLEEDVATKRERLEQVAEEKRKVQQTLDNLQRARATQEQVLALFPAPTTVSVLPLDLNRIVSEQFGQITKLEPVPVKSPSEEMVTDGSWGDAVNSKIRQQVLKVGFEADYDRTGNILRNLERYQSMLAIDDLTSELKLSKQAVRFDDKTGQFVAQGAPQVRIQTNFSLKVLLPLSARELAQQAAAEANKEGENADKPEGEAPK</sequence>
<proteinExistence type="predicted"/>
<keyword evidence="5" id="KW-1185">Reference proteome</keyword>
<feature type="transmembrane region" description="Helical" evidence="3">
    <location>
        <begin position="26"/>
        <end position="47"/>
    </location>
</feature>